<keyword evidence="2" id="KW-1185">Reference proteome</keyword>
<reference evidence="1" key="1">
    <citation type="submission" date="2022-12" db="EMBL/GenBank/DDBJ databases">
        <authorList>
            <consortium name="Asia Pacific Centre for Animal Health"/>
            <person name="Klose S.M."/>
            <person name="Legione A.R."/>
            <person name="Monotti I."/>
            <person name="Bushell R."/>
            <person name="Marenda M.S."/>
            <person name="Sugiyama T."/>
            <person name="Browning G.F."/>
            <person name="Vaz P.K."/>
        </authorList>
    </citation>
    <scope>NUCLEOTIDE SEQUENCE</scope>
    <source>
        <strain evidence="1">Felid995</strain>
    </source>
</reference>
<protein>
    <submittedName>
        <fullName evidence="1">Uncharacterized protein</fullName>
    </submittedName>
</protein>
<sequence length="109" mass="13171">MSKQYKNFNENFSILRSRFILEIEKDLNKINKKNKISKSTQKYKKMILGLHQQLRNFEIKNEDLKINFMAFERIRRDEKIKSLKWWFIAGLIVFFIAVLVTILLKVFVG</sequence>
<dbReference type="EMBL" id="CP114370">
    <property type="protein sequence ID" value="WBP83935.1"/>
    <property type="molecule type" value="Genomic_DNA"/>
</dbReference>
<accession>A0ACD4PIE6</accession>
<evidence type="ECO:0000313" key="1">
    <source>
        <dbReference type="EMBL" id="WBP83935.1"/>
    </source>
</evidence>
<organism evidence="1 2">
    <name type="scientific">Mycoplasmopsis edwardii</name>
    <dbReference type="NCBI Taxonomy" id="53558"/>
    <lineage>
        <taxon>Bacteria</taxon>
        <taxon>Bacillati</taxon>
        <taxon>Mycoplasmatota</taxon>
        <taxon>Mycoplasmoidales</taxon>
        <taxon>Metamycoplasmataceae</taxon>
        <taxon>Mycoplasmopsis</taxon>
    </lineage>
</organism>
<proteinExistence type="predicted"/>
<dbReference type="Proteomes" id="UP001213039">
    <property type="component" value="Chromosome"/>
</dbReference>
<evidence type="ECO:0000313" key="2">
    <source>
        <dbReference type="Proteomes" id="UP001213039"/>
    </source>
</evidence>
<name>A0ACD4PIE6_9BACT</name>
<gene>
    <name evidence="1" type="ORF">Me_995_000564</name>
</gene>